<evidence type="ECO:0000256" key="1">
    <source>
        <dbReference type="ARBA" id="ARBA00006926"/>
    </source>
</evidence>
<protein>
    <recommendedName>
        <fullName evidence="6">Glutathione peroxidase</fullName>
    </recommendedName>
</protein>
<evidence type="ECO:0000256" key="2">
    <source>
        <dbReference type="ARBA" id="ARBA00022559"/>
    </source>
</evidence>
<evidence type="ECO:0000313" key="4">
    <source>
        <dbReference type="Ensembl" id="ENSENLP00000047497.1"/>
    </source>
</evidence>
<reference evidence="4" key="3">
    <citation type="submission" date="2025-09" db="UniProtKB">
        <authorList>
            <consortium name="Ensembl"/>
        </authorList>
    </citation>
    <scope>IDENTIFICATION</scope>
</reference>
<accession>A0A665WV48</accession>
<dbReference type="InterPro" id="IPR036249">
    <property type="entry name" value="Thioredoxin-like_sf"/>
</dbReference>
<dbReference type="Gene3D" id="3.40.30.10">
    <property type="entry name" value="Glutaredoxin"/>
    <property type="match status" value="1"/>
</dbReference>
<dbReference type="AlphaFoldDB" id="A0A665WV48"/>
<dbReference type="Pfam" id="PF00255">
    <property type="entry name" value="GSHPx"/>
    <property type="match status" value="1"/>
</dbReference>
<dbReference type="Proteomes" id="UP000472264">
    <property type="component" value="Chromosome 19"/>
</dbReference>
<evidence type="ECO:0000256" key="3">
    <source>
        <dbReference type="ARBA" id="ARBA00023002"/>
    </source>
</evidence>
<dbReference type="InterPro" id="IPR000889">
    <property type="entry name" value="Glutathione_peroxidase"/>
</dbReference>
<evidence type="ECO:0000313" key="5">
    <source>
        <dbReference type="Proteomes" id="UP000472264"/>
    </source>
</evidence>
<sequence length="37" mass="4061">MANKSVYDFSAETLDGQPVLLSNYRGKVLLVVNVATF</sequence>
<reference evidence="4" key="1">
    <citation type="submission" date="2021-04" db="EMBL/GenBank/DDBJ databases">
        <authorList>
            <consortium name="Wellcome Sanger Institute Data Sharing"/>
        </authorList>
    </citation>
    <scope>NUCLEOTIDE SEQUENCE [LARGE SCALE GENOMIC DNA]</scope>
</reference>
<dbReference type="GO" id="GO:0004601">
    <property type="term" value="F:peroxidase activity"/>
    <property type="evidence" value="ECO:0007669"/>
    <property type="project" value="UniProtKB-KW"/>
</dbReference>
<keyword evidence="5" id="KW-1185">Reference proteome</keyword>
<keyword evidence="2" id="KW-0575">Peroxidase</keyword>
<evidence type="ECO:0008006" key="6">
    <source>
        <dbReference type="Google" id="ProtNLM"/>
    </source>
</evidence>
<dbReference type="Ensembl" id="ENSENLT00000048638.1">
    <property type="protein sequence ID" value="ENSENLP00000047497.1"/>
    <property type="gene ID" value="ENSENLG00000020086.1"/>
</dbReference>
<dbReference type="SUPFAM" id="SSF52833">
    <property type="entry name" value="Thioredoxin-like"/>
    <property type="match status" value="1"/>
</dbReference>
<keyword evidence="3" id="KW-0560">Oxidoreductase</keyword>
<organism evidence="4 5">
    <name type="scientific">Echeneis naucrates</name>
    <name type="common">Live sharksucker</name>
    <dbReference type="NCBI Taxonomy" id="173247"/>
    <lineage>
        <taxon>Eukaryota</taxon>
        <taxon>Metazoa</taxon>
        <taxon>Chordata</taxon>
        <taxon>Craniata</taxon>
        <taxon>Vertebrata</taxon>
        <taxon>Euteleostomi</taxon>
        <taxon>Actinopterygii</taxon>
        <taxon>Neopterygii</taxon>
        <taxon>Teleostei</taxon>
        <taxon>Neoteleostei</taxon>
        <taxon>Acanthomorphata</taxon>
        <taxon>Carangaria</taxon>
        <taxon>Carangiformes</taxon>
        <taxon>Echeneidae</taxon>
        <taxon>Echeneis</taxon>
    </lineage>
</organism>
<dbReference type="InParanoid" id="A0A665WV48"/>
<reference evidence="4" key="2">
    <citation type="submission" date="2025-08" db="UniProtKB">
        <authorList>
            <consortium name="Ensembl"/>
        </authorList>
    </citation>
    <scope>IDENTIFICATION</scope>
</reference>
<name>A0A665WV48_ECHNA</name>
<dbReference type="GO" id="GO:0006979">
    <property type="term" value="P:response to oxidative stress"/>
    <property type="evidence" value="ECO:0007669"/>
    <property type="project" value="InterPro"/>
</dbReference>
<comment type="similarity">
    <text evidence="1">Belongs to the glutathione peroxidase family.</text>
</comment>
<dbReference type="PROSITE" id="PS51355">
    <property type="entry name" value="GLUTATHIONE_PEROXID_3"/>
    <property type="match status" value="1"/>
</dbReference>
<proteinExistence type="inferred from homology"/>